<reference evidence="2 3" key="1">
    <citation type="submission" date="2021-05" db="EMBL/GenBank/DDBJ databases">
        <title>Fusibacter ferrireducens sp. nov., an anaerobic, sulfur- and Fe-reducing bacterium isolated from the mangrove sediment.</title>
        <authorList>
            <person name="Qiu D."/>
        </authorList>
    </citation>
    <scope>NUCLEOTIDE SEQUENCE [LARGE SCALE GENOMIC DNA]</scope>
    <source>
        <strain evidence="2 3">DSM 12116</strain>
    </source>
</reference>
<sequence>MSQYSEAAILSSAIKILEESGELTTTELKQALMDEMNPTGDDLLINQNRKDTKFEQKVRNMISHRANNELLRYCDYRRSGNNGILKVRSLGTTDRTASKAAITKRKIRKKQFVARKIDFEEKNSRNAEIGYLGECFVLQQERERLPKALADKVRHISVTDGDGAGYDILSYNIDGTPRFLEVKTTTGGVNTPFFLSENERLFLELYGEEAEIIRVYEFDASTGTGKIMRIKGSDFFEQIELKPTAYRCLAKE</sequence>
<accession>A0ABS5PJC8</accession>
<dbReference type="Proteomes" id="UP000746471">
    <property type="component" value="Unassembled WGS sequence"/>
</dbReference>
<dbReference type="InterPro" id="IPR024975">
    <property type="entry name" value="NOV_C"/>
</dbReference>
<feature type="domain" description="Protein NO VEIN C-terminal" evidence="1">
    <location>
        <begin position="134"/>
        <end position="221"/>
    </location>
</feature>
<keyword evidence="3" id="KW-1185">Reference proteome</keyword>
<comment type="caution">
    <text evidence="2">The sequence shown here is derived from an EMBL/GenBank/DDBJ whole genome shotgun (WGS) entry which is preliminary data.</text>
</comment>
<dbReference type="EMBL" id="JAHBCL010000001">
    <property type="protein sequence ID" value="MBS7525225.1"/>
    <property type="molecule type" value="Genomic_DNA"/>
</dbReference>
<name>A0ABS5PJC8_9FIRM</name>
<gene>
    <name evidence="2" type="ORF">KHM83_00895</name>
</gene>
<dbReference type="RefSeq" id="WP_213235008.1">
    <property type="nucleotide sequence ID" value="NZ_JAHBCL010000001.1"/>
</dbReference>
<proteinExistence type="predicted"/>
<protein>
    <submittedName>
        <fullName evidence="2">DUF3883 domain-containing protein</fullName>
    </submittedName>
</protein>
<dbReference type="Pfam" id="PF13020">
    <property type="entry name" value="NOV_C"/>
    <property type="match status" value="1"/>
</dbReference>
<evidence type="ECO:0000259" key="1">
    <source>
        <dbReference type="Pfam" id="PF13020"/>
    </source>
</evidence>
<evidence type="ECO:0000313" key="3">
    <source>
        <dbReference type="Proteomes" id="UP000746471"/>
    </source>
</evidence>
<evidence type="ECO:0000313" key="2">
    <source>
        <dbReference type="EMBL" id="MBS7525225.1"/>
    </source>
</evidence>
<organism evidence="2 3">
    <name type="scientific">Fusibacter paucivorans</name>
    <dbReference type="NCBI Taxonomy" id="76009"/>
    <lineage>
        <taxon>Bacteria</taxon>
        <taxon>Bacillati</taxon>
        <taxon>Bacillota</taxon>
        <taxon>Clostridia</taxon>
        <taxon>Eubacteriales</taxon>
        <taxon>Eubacteriales Family XII. Incertae Sedis</taxon>
        <taxon>Fusibacter</taxon>
    </lineage>
</organism>